<organism evidence="2 3">
    <name type="scientific">Halioxenophilus aromaticivorans</name>
    <dbReference type="NCBI Taxonomy" id="1306992"/>
    <lineage>
        <taxon>Bacteria</taxon>
        <taxon>Pseudomonadati</taxon>
        <taxon>Pseudomonadota</taxon>
        <taxon>Gammaproteobacteria</taxon>
        <taxon>Alteromonadales</taxon>
        <taxon>Alteromonadaceae</taxon>
        <taxon>Halioxenophilus</taxon>
    </lineage>
</organism>
<feature type="transmembrane region" description="Helical" evidence="1">
    <location>
        <begin position="78"/>
        <end position="98"/>
    </location>
</feature>
<feature type="transmembrane region" description="Helical" evidence="1">
    <location>
        <begin position="54"/>
        <end position="72"/>
    </location>
</feature>
<name>A0AAV3TWS6_9ALTE</name>
<keyword evidence="1" id="KW-1133">Transmembrane helix</keyword>
<keyword evidence="1" id="KW-0472">Membrane</keyword>
<sequence length="106" mass="11624">MNPKLVCPNCKNSFKLEQGQGVISLNRTREHKKVNIVATTCPYCNLALSVHWEWLAAVVIIGGFLLSIWASLASNSLLPLAGGFALVLLHNVVAARIMRVKSVHNF</sequence>
<dbReference type="Proteomes" id="UP001409585">
    <property type="component" value="Unassembled WGS sequence"/>
</dbReference>
<evidence type="ECO:0000256" key="1">
    <source>
        <dbReference type="SAM" id="Phobius"/>
    </source>
</evidence>
<comment type="caution">
    <text evidence="2">The sequence shown here is derived from an EMBL/GenBank/DDBJ whole genome shotgun (WGS) entry which is preliminary data.</text>
</comment>
<proteinExistence type="predicted"/>
<evidence type="ECO:0000313" key="3">
    <source>
        <dbReference type="Proteomes" id="UP001409585"/>
    </source>
</evidence>
<evidence type="ECO:0008006" key="4">
    <source>
        <dbReference type="Google" id="ProtNLM"/>
    </source>
</evidence>
<keyword evidence="1" id="KW-0812">Transmembrane</keyword>
<accession>A0AAV3TWS6</accession>
<keyword evidence="3" id="KW-1185">Reference proteome</keyword>
<dbReference type="EMBL" id="BAABLX010000003">
    <property type="protein sequence ID" value="GAA4930588.1"/>
    <property type="molecule type" value="Genomic_DNA"/>
</dbReference>
<gene>
    <name evidence="2" type="ORF">GCM10025791_03120</name>
</gene>
<dbReference type="AlphaFoldDB" id="A0AAV3TWS6"/>
<dbReference type="RefSeq" id="WP_345416016.1">
    <property type="nucleotide sequence ID" value="NZ_AP031496.1"/>
</dbReference>
<reference evidence="3" key="1">
    <citation type="journal article" date="2019" name="Int. J. Syst. Evol. Microbiol.">
        <title>The Global Catalogue of Microorganisms (GCM) 10K type strain sequencing project: providing services to taxonomists for standard genome sequencing and annotation.</title>
        <authorList>
            <consortium name="The Broad Institute Genomics Platform"/>
            <consortium name="The Broad Institute Genome Sequencing Center for Infectious Disease"/>
            <person name="Wu L."/>
            <person name="Ma J."/>
        </authorList>
    </citation>
    <scope>NUCLEOTIDE SEQUENCE [LARGE SCALE GENOMIC DNA]</scope>
    <source>
        <strain evidence="3">JCM 19134</strain>
    </source>
</reference>
<protein>
    <recommendedName>
        <fullName evidence="4">DUF983 domain-containing protein</fullName>
    </recommendedName>
</protein>
<evidence type="ECO:0000313" key="2">
    <source>
        <dbReference type="EMBL" id="GAA4930588.1"/>
    </source>
</evidence>